<dbReference type="Pfam" id="PF00742">
    <property type="entry name" value="Homoserine_dh"/>
    <property type="match status" value="1"/>
</dbReference>
<organism evidence="12">
    <name type="scientific">marine metagenome</name>
    <dbReference type="NCBI Taxonomy" id="408172"/>
    <lineage>
        <taxon>unclassified sequences</taxon>
        <taxon>metagenomes</taxon>
        <taxon>ecological metagenomes</taxon>
    </lineage>
</organism>
<evidence type="ECO:0000256" key="2">
    <source>
        <dbReference type="ARBA" id="ARBA00005062"/>
    </source>
</evidence>
<evidence type="ECO:0000256" key="8">
    <source>
        <dbReference type="ARBA" id="ARBA00022857"/>
    </source>
</evidence>
<dbReference type="GO" id="GO:0009088">
    <property type="term" value="P:threonine biosynthetic process"/>
    <property type="evidence" value="ECO:0007669"/>
    <property type="project" value="UniProtKB-UniPathway"/>
</dbReference>
<dbReference type="InterPro" id="IPR036291">
    <property type="entry name" value="NAD(P)-bd_dom_sf"/>
</dbReference>
<dbReference type="InterPro" id="IPR019811">
    <property type="entry name" value="HDH_CS"/>
</dbReference>
<evidence type="ECO:0000259" key="11">
    <source>
        <dbReference type="PROSITE" id="PS51671"/>
    </source>
</evidence>
<dbReference type="Pfam" id="PF03447">
    <property type="entry name" value="NAD_binding_3"/>
    <property type="match status" value="1"/>
</dbReference>
<dbReference type="SUPFAM" id="SSF55021">
    <property type="entry name" value="ACT-like"/>
    <property type="match status" value="1"/>
</dbReference>
<dbReference type="PROSITE" id="PS51671">
    <property type="entry name" value="ACT"/>
    <property type="match status" value="1"/>
</dbReference>
<dbReference type="InterPro" id="IPR002912">
    <property type="entry name" value="ACT_dom"/>
</dbReference>
<dbReference type="PANTHER" id="PTHR43331:SF1">
    <property type="entry name" value="HOMOSERINE DEHYDROGENASE"/>
    <property type="match status" value="1"/>
</dbReference>
<evidence type="ECO:0000256" key="7">
    <source>
        <dbReference type="ARBA" id="ARBA00022697"/>
    </source>
</evidence>
<dbReference type="AlphaFoldDB" id="A0A381Z1U2"/>
<dbReference type="GO" id="GO:0009086">
    <property type="term" value="P:methionine biosynthetic process"/>
    <property type="evidence" value="ECO:0007669"/>
    <property type="project" value="UniProtKB-KW"/>
</dbReference>
<dbReference type="CDD" id="cd04881">
    <property type="entry name" value="ACT_HSDH-Hom"/>
    <property type="match status" value="1"/>
</dbReference>
<keyword evidence="8" id="KW-0521">NADP</keyword>
<accession>A0A381Z1U2</accession>
<keyword evidence="10" id="KW-0486">Methionine biosynthesis</keyword>
<comment type="similarity">
    <text evidence="3">Belongs to the homoserine dehydrogenase family.</text>
</comment>
<gene>
    <name evidence="12" type="ORF">METZ01_LOCUS135637</name>
</gene>
<reference evidence="12" key="1">
    <citation type="submission" date="2018-05" db="EMBL/GenBank/DDBJ databases">
        <authorList>
            <person name="Lanie J.A."/>
            <person name="Ng W.-L."/>
            <person name="Kazmierczak K.M."/>
            <person name="Andrzejewski T.M."/>
            <person name="Davidsen T.M."/>
            <person name="Wayne K.J."/>
            <person name="Tettelin H."/>
            <person name="Glass J.I."/>
            <person name="Rusch D."/>
            <person name="Podicherti R."/>
            <person name="Tsui H.-C.T."/>
            <person name="Winkler M.E."/>
        </authorList>
    </citation>
    <scope>NUCLEOTIDE SEQUENCE</scope>
</reference>
<comment type="pathway">
    <text evidence="1">Amino-acid biosynthesis; L-threonine biosynthesis; L-threonine from L-aspartate: step 3/5.</text>
</comment>
<evidence type="ECO:0000256" key="9">
    <source>
        <dbReference type="ARBA" id="ARBA00023002"/>
    </source>
</evidence>
<dbReference type="EMBL" id="UINC01019538">
    <property type="protein sequence ID" value="SVA82783.1"/>
    <property type="molecule type" value="Genomic_DNA"/>
</dbReference>
<dbReference type="InterPro" id="IPR001342">
    <property type="entry name" value="HDH_cat"/>
</dbReference>
<dbReference type="InterPro" id="IPR045865">
    <property type="entry name" value="ACT-like_dom_sf"/>
</dbReference>
<dbReference type="PANTHER" id="PTHR43331">
    <property type="entry name" value="HOMOSERINE DEHYDROGENASE"/>
    <property type="match status" value="1"/>
</dbReference>
<comment type="pathway">
    <text evidence="2">Amino-acid biosynthesis; L-methionine biosynthesis via de novo pathway; L-homoserine from L-aspartate: step 3/3.</text>
</comment>
<proteinExistence type="inferred from homology"/>
<dbReference type="Gene3D" id="3.30.360.10">
    <property type="entry name" value="Dihydrodipicolinate Reductase, domain 2"/>
    <property type="match status" value="1"/>
</dbReference>
<evidence type="ECO:0000256" key="5">
    <source>
        <dbReference type="ARBA" id="ARBA00013376"/>
    </source>
</evidence>
<dbReference type="Gene3D" id="3.40.50.720">
    <property type="entry name" value="NAD(P)-binding Rossmann-like Domain"/>
    <property type="match status" value="1"/>
</dbReference>
<dbReference type="InterPro" id="IPR005106">
    <property type="entry name" value="Asp/hSer_DH_NAD-bd"/>
</dbReference>
<feature type="domain" description="ACT" evidence="11">
    <location>
        <begin position="354"/>
        <end position="427"/>
    </location>
</feature>
<dbReference type="UniPathway" id="UPA00051">
    <property type="reaction ID" value="UER00465"/>
</dbReference>
<dbReference type="SUPFAM" id="SSF55347">
    <property type="entry name" value="Glyceraldehyde-3-phosphate dehydrogenase-like, C-terminal domain"/>
    <property type="match status" value="1"/>
</dbReference>
<evidence type="ECO:0000256" key="6">
    <source>
        <dbReference type="ARBA" id="ARBA00022605"/>
    </source>
</evidence>
<evidence type="ECO:0000256" key="3">
    <source>
        <dbReference type="ARBA" id="ARBA00006753"/>
    </source>
</evidence>
<dbReference type="PIRSF" id="PIRSF000098">
    <property type="entry name" value="Homoser_dehydrog"/>
    <property type="match status" value="1"/>
</dbReference>
<dbReference type="Gene3D" id="3.30.70.260">
    <property type="match status" value="1"/>
</dbReference>
<evidence type="ECO:0000313" key="12">
    <source>
        <dbReference type="EMBL" id="SVA82783.1"/>
    </source>
</evidence>
<dbReference type="GO" id="GO:0050661">
    <property type="term" value="F:NADP binding"/>
    <property type="evidence" value="ECO:0007669"/>
    <property type="project" value="InterPro"/>
</dbReference>
<name>A0A381Z1U2_9ZZZZ</name>
<dbReference type="SUPFAM" id="SSF51735">
    <property type="entry name" value="NAD(P)-binding Rossmann-fold domains"/>
    <property type="match status" value="1"/>
</dbReference>
<dbReference type="NCBIfam" id="NF004976">
    <property type="entry name" value="PRK06349.1"/>
    <property type="match status" value="1"/>
</dbReference>
<dbReference type="EC" id="1.1.1.3" evidence="4"/>
<keyword evidence="7" id="KW-0791">Threonine biosynthesis</keyword>
<evidence type="ECO:0000256" key="1">
    <source>
        <dbReference type="ARBA" id="ARBA00005056"/>
    </source>
</evidence>
<dbReference type="FunFam" id="3.30.360.10:FF:000005">
    <property type="entry name" value="Homoserine dehydrogenase"/>
    <property type="match status" value="1"/>
</dbReference>
<dbReference type="GO" id="GO:0004412">
    <property type="term" value="F:homoserine dehydrogenase activity"/>
    <property type="evidence" value="ECO:0007669"/>
    <property type="project" value="UniProtKB-EC"/>
</dbReference>
<protein>
    <recommendedName>
        <fullName evidence="5">Homoserine dehydrogenase</fullName>
        <ecNumber evidence="4">1.1.1.3</ecNumber>
    </recommendedName>
</protein>
<dbReference type="UniPathway" id="UPA00050">
    <property type="reaction ID" value="UER00063"/>
</dbReference>
<evidence type="ECO:0000256" key="10">
    <source>
        <dbReference type="ARBA" id="ARBA00023167"/>
    </source>
</evidence>
<dbReference type="Pfam" id="PF01842">
    <property type="entry name" value="ACT"/>
    <property type="match status" value="1"/>
</dbReference>
<dbReference type="InterPro" id="IPR016204">
    <property type="entry name" value="HDH"/>
</dbReference>
<evidence type="ECO:0000256" key="4">
    <source>
        <dbReference type="ARBA" id="ARBA00013213"/>
    </source>
</evidence>
<sequence length="431" mass="45273">MEPAPVRVGVLGCGNVGAALLILINEQHAAVARRTGLALEVGAVAVRDPGRDRNVPVDPGLFTDDPASVVANPEIDVVVEVMGGIDPAHRLVVEALERGKPVVTANKELLASHGSELYALAEGAGVDLLFEAAVAGAIPIMRLLRESLAGEPITRVMGIVNGTTNFILSRMAEEAMPYGEALAEAQRLGYAEADPTADVEGIDAAAKAAIMASLAFGVRVTADDVYREGISSITSEDIEFAGRLDHCIKLLAIAERRDAGDGPNIGVRVHPAMVPLDHPLASVRDSFNAVFVEGEAVGELMFYGRGAGGRPTASAVLGDLVNAAGNLRRSHGARIGDLQPAVVTPIEELESAYYLEVEVDDRPGVLSRVAAVFGDHDVSIRSMEQEGLGVEARLIFITHAARERDLRATLEGLDGLDAVRSVGSMLRVVGD</sequence>
<keyword evidence="9" id="KW-0560">Oxidoreductase</keyword>
<keyword evidence="6" id="KW-0028">Amino-acid biosynthesis</keyword>
<dbReference type="PROSITE" id="PS01042">
    <property type="entry name" value="HOMOSER_DHGENASE"/>
    <property type="match status" value="1"/>
</dbReference>